<reference evidence="2 3" key="1">
    <citation type="submission" date="2024-10" db="EMBL/GenBank/DDBJ databases">
        <authorList>
            <person name="Kim D."/>
        </authorList>
    </citation>
    <scope>NUCLEOTIDE SEQUENCE [LARGE SCALE GENOMIC DNA]</scope>
    <source>
        <strain evidence="2">Taebaek</strain>
    </source>
</reference>
<keyword evidence="3" id="KW-1185">Reference proteome</keyword>
<dbReference type="AlphaFoldDB" id="A0ABD2I830"/>
<gene>
    <name evidence="2" type="ORF">niasHS_013540</name>
</gene>
<sequence>MLYYGFGFDGLSVPPFQSAVERAQRKQTISDTQRESTDFAESAGRRAIPQQAAWLPEQKKHTADEHWHGHPFNTAQALISCRRTAIAWEFSPIVFCPLAVISALFFGVGCNANHFYSEGGSFPVLSSDNSPPIPNDPPTFGSPADLLDNELQQPNQQYQTEFAPSMEQMVDEQRRNRLAKIIEQMRDNGQFSQQEIADGPGLFLDEGEANVPIERPSETETYWDGLKEKILVNWNKIKRRIEKMLSEGKKLREILNEKCKENEKLWEKLWEAFVEETNELRQLVDEKPTVHWKNQLVDEYSLYRKLCRVAKKALKTFGDTDKRVALESDRSKLRRILLAMKRVEETEQKLGQVLADGASGESNEMTKKHKRGWLERVNDAVESHEKATDEFYRVYTKTLGELESSEMFGENEGKKIAAVKKGQNEFVEFVEPRQHQNNRHKEWMDKRVPTDSDRKTHAFYFLTNSGNILFMAYLAVCCFGIVAGAVGGVYYYNHVRSSRIDDPFNEFTRYSPAGPTKDKLKKSGSPIFGQSGDDTLAYKAQLHHYQQQKQKILGTASGPVVDNVSDNEEDTDEMDHNYSVFECPGLAPTGDLEIQNPNFVGAEKSAAGETRRTE</sequence>
<dbReference type="InterPro" id="IPR009635">
    <property type="entry name" value="NPDC1"/>
</dbReference>
<proteinExistence type="predicted"/>
<dbReference type="PANTHER" id="PTHR23352">
    <property type="entry name" value="NEURAL PROLIFERATION DIFFERENTIATION AND CONTROL PROTEIN-1 NPDC-1 PROTEIN"/>
    <property type="match status" value="1"/>
</dbReference>
<accession>A0ABD2I830</accession>
<evidence type="ECO:0000313" key="3">
    <source>
        <dbReference type="Proteomes" id="UP001620645"/>
    </source>
</evidence>
<keyword evidence="1" id="KW-1133">Transmembrane helix</keyword>
<feature type="transmembrane region" description="Helical" evidence="1">
    <location>
        <begin position="468"/>
        <end position="492"/>
    </location>
</feature>
<evidence type="ECO:0000256" key="1">
    <source>
        <dbReference type="SAM" id="Phobius"/>
    </source>
</evidence>
<protein>
    <submittedName>
        <fullName evidence="2">Uncharacterized protein</fullName>
    </submittedName>
</protein>
<keyword evidence="1" id="KW-0472">Membrane</keyword>
<dbReference type="Pfam" id="PF06809">
    <property type="entry name" value="NPDC1"/>
    <property type="match status" value="1"/>
</dbReference>
<dbReference type="PANTHER" id="PTHR23352:SF2">
    <property type="entry name" value="NEURAL PROLIFERATION DIFFERENTIATION AND CONTROL PROTEIN 1"/>
    <property type="match status" value="1"/>
</dbReference>
<name>A0ABD2I830_HETSC</name>
<dbReference type="EMBL" id="JBICCN010000338">
    <property type="protein sequence ID" value="KAL3076269.1"/>
    <property type="molecule type" value="Genomic_DNA"/>
</dbReference>
<comment type="caution">
    <text evidence="2">The sequence shown here is derived from an EMBL/GenBank/DDBJ whole genome shotgun (WGS) entry which is preliminary data.</text>
</comment>
<evidence type="ECO:0000313" key="2">
    <source>
        <dbReference type="EMBL" id="KAL3076269.1"/>
    </source>
</evidence>
<organism evidence="2 3">
    <name type="scientific">Heterodera schachtii</name>
    <name type="common">Sugarbeet cyst nematode worm</name>
    <name type="synonym">Tylenchus schachtii</name>
    <dbReference type="NCBI Taxonomy" id="97005"/>
    <lineage>
        <taxon>Eukaryota</taxon>
        <taxon>Metazoa</taxon>
        <taxon>Ecdysozoa</taxon>
        <taxon>Nematoda</taxon>
        <taxon>Chromadorea</taxon>
        <taxon>Rhabditida</taxon>
        <taxon>Tylenchina</taxon>
        <taxon>Tylenchomorpha</taxon>
        <taxon>Tylenchoidea</taxon>
        <taxon>Heteroderidae</taxon>
        <taxon>Heteroderinae</taxon>
        <taxon>Heterodera</taxon>
    </lineage>
</organism>
<keyword evidence="1" id="KW-0812">Transmembrane</keyword>
<dbReference type="Proteomes" id="UP001620645">
    <property type="component" value="Unassembled WGS sequence"/>
</dbReference>